<proteinExistence type="predicted"/>
<gene>
    <name evidence="1" type="ORF">SPHINGO8BC_60693</name>
</gene>
<dbReference type="EMBL" id="CABWMV010000025">
    <property type="protein sequence ID" value="VXD05776.1"/>
    <property type="molecule type" value="Genomic_DNA"/>
</dbReference>
<evidence type="ECO:0000313" key="2">
    <source>
        <dbReference type="Proteomes" id="UP000432350"/>
    </source>
</evidence>
<accession>A0A654DK55</accession>
<dbReference type="Proteomes" id="UP000432350">
    <property type="component" value="Unassembled WGS sequence"/>
</dbReference>
<sequence>MSIFLSKFLNFLFLSAFIELISFECGSYRKRLTQNKIDYEKEQKIHINFRSDIMRYTILFVPKLDQKSN</sequence>
<name>A0A654DK55_SPHMU</name>
<dbReference type="AlphaFoldDB" id="A0A654DK55"/>
<evidence type="ECO:0000313" key="1">
    <source>
        <dbReference type="EMBL" id="VXD05776.1"/>
    </source>
</evidence>
<organism evidence="1 2">
    <name type="scientific">Sphingobacterium multivorum</name>
    <dbReference type="NCBI Taxonomy" id="28454"/>
    <lineage>
        <taxon>Bacteria</taxon>
        <taxon>Pseudomonadati</taxon>
        <taxon>Bacteroidota</taxon>
        <taxon>Sphingobacteriia</taxon>
        <taxon>Sphingobacteriales</taxon>
        <taxon>Sphingobacteriaceae</taxon>
        <taxon>Sphingobacterium</taxon>
    </lineage>
</organism>
<reference evidence="1 2" key="1">
    <citation type="submission" date="2019-10" db="EMBL/GenBank/DDBJ databases">
        <authorList>
            <person name="Karimi E."/>
        </authorList>
    </citation>
    <scope>NUCLEOTIDE SEQUENCE [LARGE SCALE GENOMIC DNA]</scope>
    <source>
        <strain evidence="1">Sphingobacterium sp. 8BC</strain>
    </source>
</reference>
<protein>
    <submittedName>
        <fullName evidence="1">Uncharacterized protein</fullName>
    </submittedName>
</protein>